<organism evidence="3 4">
    <name type="scientific">Candidatus Woykebacteria bacterium RBG_19FT_COMBO_43_10</name>
    <dbReference type="NCBI Taxonomy" id="1802598"/>
    <lineage>
        <taxon>Bacteria</taxon>
        <taxon>Candidatus Woykeibacteriota</taxon>
    </lineage>
</organism>
<dbReference type="InterPro" id="IPR011004">
    <property type="entry name" value="Trimer_LpxA-like_sf"/>
</dbReference>
<evidence type="ECO:0000256" key="1">
    <source>
        <dbReference type="ARBA" id="ARBA00022679"/>
    </source>
</evidence>
<dbReference type="PANTHER" id="PTHR43300:SF4">
    <property type="entry name" value="ACYL-[ACYL-CARRIER-PROTEIN]--UDP-N-ACETYLGLUCOSAMINE O-ACYLTRANSFERASE"/>
    <property type="match status" value="1"/>
</dbReference>
<evidence type="ECO:0000313" key="4">
    <source>
        <dbReference type="Proteomes" id="UP000176645"/>
    </source>
</evidence>
<keyword evidence="2" id="KW-0677">Repeat</keyword>
<comment type="caution">
    <text evidence="3">The sequence shown here is derived from an EMBL/GenBank/DDBJ whole genome shotgun (WGS) entry which is preliminary data.</text>
</comment>
<dbReference type="Gene3D" id="2.160.10.10">
    <property type="entry name" value="Hexapeptide repeat proteins"/>
    <property type="match status" value="2"/>
</dbReference>
<proteinExistence type="predicted"/>
<dbReference type="PANTHER" id="PTHR43300">
    <property type="entry name" value="ACETYLTRANSFERASE"/>
    <property type="match status" value="1"/>
</dbReference>
<reference evidence="3 4" key="1">
    <citation type="journal article" date="2016" name="Nat. Commun.">
        <title>Thousands of microbial genomes shed light on interconnected biogeochemical processes in an aquifer system.</title>
        <authorList>
            <person name="Anantharaman K."/>
            <person name="Brown C.T."/>
            <person name="Hug L.A."/>
            <person name="Sharon I."/>
            <person name="Castelle C.J."/>
            <person name="Probst A.J."/>
            <person name="Thomas B.C."/>
            <person name="Singh A."/>
            <person name="Wilkins M.J."/>
            <person name="Karaoz U."/>
            <person name="Brodie E.L."/>
            <person name="Williams K.H."/>
            <person name="Hubbard S.S."/>
            <person name="Banfield J.F."/>
        </authorList>
    </citation>
    <scope>NUCLEOTIDE SEQUENCE [LARGE SCALE GENOMIC DNA]</scope>
</reference>
<dbReference type="InterPro" id="IPR001451">
    <property type="entry name" value="Hexapep"/>
</dbReference>
<dbReference type="GO" id="GO:0016740">
    <property type="term" value="F:transferase activity"/>
    <property type="evidence" value="ECO:0007669"/>
    <property type="project" value="UniProtKB-KW"/>
</dbReference>
<dbReference type="InterPro" id="IPR018357">
    <property type="entry name" value="Hexapep_transf_CS"/>
</dbReference>
<dbReference type="InterPro" id="IPR050179">
    <property type="entry name" value="Trans_hexapeptide_repeat"/>
</dbReference>
<dbReference type="Proteomes" id="UP000176645">
    <property type="component" value="Unassembled WGS sequence"/>
</dbReference>
<dbReference type="SUPFAM" id="SSF51161">
    <property type="entry name" value="Trimeric LpxA-like enzymes"/>
    <property type="match status" value="1"/>
</dbReference>
<name>A0A1G1WHS5_9BACT</name>
<protein>
    <submittedName>
        <fullName evidence="3">Transferase</fullName>
    </submittedName>
</protein>
<dbReference type="AlphaFoldDB" id="A0A1G1WHS5"/>
<keyword evidence="1 3" id="KW-0808">Transferase</keyword>
<dbReference type="CDD" id="cd03358">
    <property type="entry name" value="LbH_WxcM_N_like"/>
    <property type="match status" value="1"/>
</dbReference>
<accession>A0A1G1WHS5</accession>
<sequence>MRKKIEKANPASVGVKIHPSADVTKSAKVGKGTEIWNDVKVREGAAIGTNCMIHKGVYIDEGVKVGNSVKIQVGASLFKGVIIEDGAFIGPHVCFTNDKNPRAINPDGSSKNAGDWQISKTLVKYGASIGANATILPGITIGKWALVGAGAVVTRDVPDFAIVVGSPAKVVGFANEEGKNS</sequence>
<dbReference type="PROSITE" id="PS00101">
    <property type="entry name" value="HEXAPEP_TRANSFERASES"/>
    <property type="match status" value="1"/>
</dbReference>
<dbReference type="EMBL" id="MHCU01000042">
    <property type="protein sequence ID" value="OGY27279.1"/>
    <property type="molecule type" value="Genomic_DNA"/>
</dbReference>
<dbReference type="Pfam" id="PF00132">
    <property type="entry name" value="Hexapep"/>
    <property type="match status" value="2"/>
</dbReference>
<gene>
    <name evidence="3" type="ORF">A2Z42_01500</name>
</gene>
<evidence type="ECO:0000256" key="2">
    <source>
        <dbReference type="ARBA" id="ARBA00022737"/>
    </source>
</evidence>
<evidence type="ECO:0000313" key="3">
    <source>
        <dbReference type="EMBL" id="OGY27279.1"/>
    </source>
</evidence>